<keyword evidence="2" id="KW-0479">Metal-binding</keyword>
<sequence>MIITTSNHLPDNKILAYFDPINANAVVGMDLVADFASSITDIFGGRSSNYENRLDLLFEEAKNSLIEKCKRLKCNGLIGFSVDFNEISAKGKGMLMVSVYGTPVIFESKQEIDLQHKILDYKSLNYKIKAKEILNKYDSEIIPVIGNSDFEFIVQSKNLAFESIIIKLLNNPRQILNFQGVEKELLPSQILNYYYHLDKNISIERLYKLLENTDNLVLVKQILIFIDDVNLASLSKNLEGLKSDQFKLSKKVNFYELTFLDQHIYLPEDVNTMSEIIENLKNSLESIQPTIIEENKLLGKIQKWVCIQCETKNIIEDTFCSSCGRNKFGFVLYKKSVNKLLEELELKLLVLKETFF</sequence>
<dbReference type="PANTHER" id="PTHR34068">
    <property type="entry name" value="UPF0145 PROTEIN YBJQ"/>
    <property type="match status" value="1"/>
</dbReference>
<evidence type="ECO:0000313" key="7">
    <source>
        <dbReference type="Proteomes" id="UP001337681"/>
    </source>
</evidence>
<comment type="caution">
    <text evidence="6">The sequence shown here is derived from an EMBL/GenBank/DDBJ whole genome shotgun (WGS) entry which is preliminary data.</text>
</comment>
<dbReference type="InterPro" id="IPR001876">
    <property type="entry name" value="Znf_RanBP2"/>
</dbReference>
<evidence type="ECO:0000256" key="3">
    <source>
        <dbReference type="ARBA" id="ARBA00022771"/>
    </source>
</evidence>
<accession>A0ABU7H2Q4</accession>
<dbReference type="RefSeq" id="WP_330146395.1">
    <property type="nucleotide sequence ID" value="NZ_JAZDQU010000002.1"/>
</dbReference>
<evidence type="ECO:0000313" key="6">
    <source>
        <dbReference type="EMBL" id="MEE1885498.1"/>
    </source>
</evidence>
<proteinExistence type="inferred from homology"/>
<name>A0ABU7H2Q4_9SPHI</name>
<dbReference type="Pfam" id="PF01906">
    <property type="entry name" value="YbjQ_1"/>
    <property type="match status" value="1"/>
</dbReference>
<keyword evidence="7" id="KW-1185">Reference proteome</keyword>
<evidence type="ECO:0000256" key="1">
    <source>
        <dbReference type="ARBA" id="ARBA00010751"/>
    </source>
</evidence>
<keyword evidence="3" id="KW-0863">Zinc-finger</keyword>
<dbReference type="InterPro" id="IPR002765">
    <property type="entry name" value="UPF0145_YbjQ-like"/>
</dbReference>
<organism evidence="6 7">
    <name type="scientific">Pedobacter flavus</name>
    <dbReference type="NCBI Taxonomy" id="3113906"/>
    <lineage>
        <taxon>Bacteria</taxon>
        <taxon>Pseudomonadati</taxon>
        <taxon>Bacteroidota</taxon>
        <taxon>Sphingobacteriia</taxon>
        <taxon>Sphingobacteriales</taxon>
        <taxon>Sphingobacteriaceae</taxon>
        <taxon>Pedobacter</taxon>
    </lineage>
</organism>
<dbReference type="EMBL" id="JAZDQU010000002">
    <property type="protein sequence ID" value="MEE1885498.1"/>
    <property type="molecule type" value="Genomic_DNA"/>
</dbReference>
<keyword evidence="4" id="KW-0862">Zinc</keyword>
<dbReference type="Gene3D" id="3.30.110.70">
    <property type="entry name" value="Hypothetical protein apc22750. Chain B"/>
    <property type="match status" value="1"/>
</dbReference>
<dbReference type="Proteomes" id="UP001337681">
    <property type="component" value="Unassembled WGS sequence"/>
</dbReference>
<dbReference type="InterPro" id="IPR035439">
    <property type="entry name" value="UPF0145_dom_sf"/>
</dbReference>
<feature type="domain" description="RanBP2-type" evidence="5">
    <location>
        <begin position="304"/>
        <end position="323"/>
    </location>
</feature>
<dbReference type="SUPFAM" id="SSF117782">
    <property type="entry name" value="YbjQ-like"/>
    <property type="match status" value="1"/>
</dbReference>
<reference evidence="6 7" key="1">
    <citation type="submission" date="2024-01" db="EMBL/GenBank/DDBJ databases">
        <title>Pedobacter sp. nov., isolated from oil-contaminated soil.</title>
        <authorList>
            <person name="Le N.T.T."/>
        </authorList>
    </citation>
    <scope>NUCLEOTIDE SEQUENCE [LARGE SCALE GENOMIC DNA]</scope>
    <source>
        <strain evidence="6 7">VNH31</strain>
    </source>
</reference>
<evidence type="ECO:0000259" key="5">
    <source>
        <dbReference type="PROSITE" id="PS01358"/>
    </source>
</evidence>
<evidence type="ECO:0000256" key="4">
    <source>
        <dbReference type="ARBA" id="ARBA00022833"/>
    </source>
</evidence>
<dbReference type="PANTHER" id="PTHR34068:SF1">
    <property type="entry name" value="UPF0145 PROTEIN YBJQ"/>
    <property type="match status" value="1"/>
</dbReference>
<gene>
    <name evidence="6" type="ORF">VRU49_08730</name>
</gene>
<protein>
    <submittedName>
        <fullName evidence="6">Heavy metal-binding domain-containing protein</fullName>
    </submittedName>
</protein>
<evidence type="ECO:0000256" key="2">
    <source>
        <dbReference type="ARBA" id="ARBA00022723"/>
    </source>
</evidence>
<dbReference type="PROSITE" id="PS01358">
    <property type="entry name" value="ZF_RANBP2_1"/>
    <property type="match status" value="1"/>
</dbReference>
<comment type="similarity">
    <text evidence="1">Belongs to the UPF0145 family.</text>
</comment>